<evidence type="ECO:0000313" key="2">
    <source>
        <dbReference type="EMBL" id="EXJ66472.1"/>
    </source>
</evidence>
<protein>
    <recommendedName>
        <fullName evidence="1">Carboxylesterase type B domain-containing protein</fullName>
    </recommendedName>
</protein>
<dbReference type="HOGENOM" id="CLU_006586_14_4_1"/>
<keyword evidence="3" id="KW-1185">Reference proteome</keyword>
<dbReference type="eggNOG" id="KOG1516">
    <property type="taxonomic scope" value="Eukaryota"/>
</dbReference>
<accession>W9WEC8</accession>
<dbReference type="OrthoDB" id="3200163at2759"/>
<reference evidence="2 3" key="1">
    <citation type="submission" date="2013-03" db="EMBL/GenBank/DDBJ databases">
        <title>The Genome Sequence of Cladophialophora psammophila CBS 110553.</title>
        <authorList>
            <consortium name="The Broad Institute Genomics Platform"/>
            <person name="Cuomo C."/>
            <person name="de Hoog S."/>
            <person name="Gorbushina A."/>
            <person name="Walker B."/>
            <person name="Young S.K."/>
            <person name="Zeng Q."/>
            <person name="Gargeya S."/>
            <person name="Fitzgerald M."/>
            <person name="Haas B."/>
            <person name="Abouelleil A."/>
            <person name="Allen A.W."/>
            <person name="Alvarado L."/>
            <person name="Arachchi H.M."/>
            <person name="Berlin A.M."/>
            <person name="Chapman S.B."/>
            <person name="Gainer-Dewar J."/>
            <person name="Goldberg J."/>
            <person name="Griggs A."/>
            <person name="Gujja S."/>
            <person name="Hansen M."/>
            <person name="Howarth C."/>
            <person name="Imamovic A."/>
            <person name="Ireland A."/>
            <person name="Larimer J."/>
            <person name="McCowan C."/>
            <person name="Murphy C."/>
            <person name="Pearson M."/>
            <person name="Poon T.W."/>
            <person name="Priest M."/>
            <person name="Roberts A."/>
            <person name="Saif S."/>
            <person name="Shea T."/>
            <person name="Sisk P."/>
            <person name="Sykes S."/>
            <person name="Wortman J."/>
            <person name="Nusbaum C."/>
            <person name="Birren B."/>
        </authorList>
    </citation>
    <scope>NUCLEOTIDE SEQUENCE [LARGE SCALE GENOMIC DNA]</scope>
    <source>
        <strain evidence="2 3">CBS 110553</strain>
    </source>
</reference>
<dbReference type="Pfam" id="PF00135">
    <property type="entry name" value="COesterase"/>
    <property type="match status" value="1"/>
</dbReference>
<name>W9WEC8_9EURO</name>
<organism evidence="2 3">
    <name type="scientific">Cladophialophora psammophila CBS 110553</name>
    <dbReference type="NCBI Taxonomy" id="1182543"/>
    <lineage>
        <taxon>Eukaryota</taxon>
        <taxon>Fungi</taxon>
        <taxon>Dikarya</taxon>
        <taxon>Ascomycota</taxon>
        <taxon>Pezizomycotina</taxon>
        <taxon>Eurotiomycetes</taxon>
        <taxon>Chaetothyriomycetidae</taxon>
        <taxon>Chaetothyriales</taxon>
        <taxon>Herpotrichiellaceae</taxon>
        <taxon>Cladophialophora</taxon>
    </lineage>
</organism>
<dbReference type="PANTHER" id="PTHR11559">
    <property type="entry name" value="CARBOXYLESTERASE"/>
    <property type="match status" value="1"/>
</dbReference>
<sequence>MTETILLKHPLLGSIVGRRKGQVAQFLGIKYGSLKHRFATSEVAIPGNSDPFTTATNYGPPVVSPPESCDMEMSFIQQSLEKPTIPPMSDLEGLNLNITLPLVDGQLPSLHTNRGLPVLVYVHGGGFFFGSNSYPHYDQARIAEQGMRDGCPFIAMNINYRLGAPGFLTSREIRNAGCPTNNGLRDQQTAFRWVKKYISGFGGDPDAITAIGQSAGAASLTYHLHSPEPFFNRCVLLAGTSLMMRPVDADTAESVYEVVLKALGLDQLAPQDRFDALLKTDFTEFVQKLGPIPALCPVVDHDLIPGVPSFDRIANDGDLPLPGRKWCQSLMSVDCECDGSIFALVNLNPRERGIRKAFQDSIRSSLGENRSKALIDFYKITDGTPDSTALRLITDFISDVMFFAPSIAFANAWDMSFVGHFNEGNPWEGLYQDRANHMLDIAYLWQNFNDKFTLQQEAVSTTFARDVVAFTASLDRLPPFKSERKVTVYGPSRAGITSDVKDVDDEATGRKYKKFFKMADEVGGLDAVLDAAGTFLMG</sequence>
<dbReference type="GeneID" id="19195317"/>
<dbReference type="RefSeq" id="XP_007749390.1">
    <property type="nucleotide sequence ID" value="XM_007751200.1"/>
</dbReference>
<feature type="domain" description="Carboxylesterase type B" evidence="1">
    <location>
        <begin position="13"/>
        <end position="460"/>
    </location>
</feature>
<dbReference type="AlphaFoldDB" id="W9WEC8"/>
<dbReference type="ESTHER" id="9euro-w9wec8">
    <property type="family name" value="Fungal_carboxylesterase_lipase"/>
</dbReference>
<dbReference type="InterPro" id="IPR002018">
    <property type="entry name" value="CarbesteraseB"/>
</dbReference>
<dbReference type="Gene3D" id="3.40.50.1820">
    <property type="entry name" value="alpha/beta hydrolase"/>
    <property type="match status" value="1"/>
</dbReference>
<dbReference type="Proteomes" id="UP000019471">
    <property type="component" value="Unassembled WGS sequence"/>
</dbReference>
<dbReference type="SUPFAM" id="SSF53474">
    <property type="entry name" value="alpha/beta-Hydrolases"/>
    <property type="match status" value="1"/>
</dbReference>
<comment type="caution">
    <text evidence="2">The sequence shown here is derived from an EMBL/GenBank/DDBJ whole genome shotgun (WGS) entry which is preliminary data.</text>
</comment>
<dbReference type="STRING" id="1182543.W9WEC8"/>
<evidence type="ECO:0000313" key="3">
    <source>
        <dbReference type="Proteomes" id="UP000019471"/>
    </source>
</evidence>
<dbReference type="InterPro" id="IPR050309">
    <property type="entry name" value="Type-B_Carboxylest/Lipase"/>
</dbReference>
<dbReference type="EMBL" id="AMGX01000020">
    <property type="protein sequence ID" value="EXJ66472.1"/>
    <property type="molecule type" value="Genomic_DNA"/>
</dbReference>
<gene>
    <name evidence="2" type="ORF">A1O5_10624</name>
</gene>
<evidence type="ECO:0000259" key="1">
    <source>
        <dbReference type="Pfam" id="PF00135"/>
    </source>
</evidence>
<proteinExistence type="predicted"/>
<dbReference type="InterPro" id="IPR029058">
    <property type="entry name" value="AB_hydrolase_fold"/>
</dbReference>